<evidence type="ECO:0000313" key="4">
    <source>
        <dbReference type="EMBL" id="PCH14477.1"/>
    </source>
</evidence>
<dbReference type="InterPro" id="IPR043168">
    <property type="entry name" value="DegV_C"/>
</dbReference>
<sequence>MTWKIVADSGCDLLALKNSDNQIEFERVPLTIRIGQEVFTDDFALDVDDMMTKMYATSEAATSSCPSPDAFMQAFKGADNVIAITITGTLSGSNNSARLGKEMLLEENPNLNIHVIDSLSAGGEMDLIVLELERLISQGLSFEQVVEEITAYQNKTGLVFALAKVDNLVKNGRVSKLLGKVIGLMNIRMVGCASEEGRLELLQKARGQKKAVLSIVDEMKKAGYEGGKTFICHRKNEKICQQILENLKEKYPTATMELAETSGLCSFYAEEEGILLGYEKA</sequence>
<dbReference type="InterPro" id="IPR003797">
    <property type="entry name" value="DegV"/>
</dbReference>
<dbReference type="PANTHER" id="PTHR33434">
    <property type="entry name" value="DEGV DOMAIN-CONTAINING PROTEIN DR_1986-RELATED"/>
    <property type="match status" value="1"/>
</dbReference>
<dbReference type="PROSITE" id="PS51482">
    <property type="entry name" value="DEGV"/>
    <property type="match status" value="1"/>
</dbReference>
<evidence type="ECO:0000256" key="2">
    <source>
        <dbReference type="ARBA" id="ARBA00023121"/>
    </source>
</evidence>
<dbReference type="EMBL" id="JARQAG010000004">
    <property type="protein sequence ID" value="MDT2731465.1"/>
    <property type="molecule type" value="Genomic_DNA"/>
</dbReference>
<reference evidence="4 5" key="1">
    <citation type="submission" date="2016-06" db="EMBL/GenBank/DDBJ databases">
        <authorList>
            <person name="Haines A.N."/>
            <person name="Council K.R."/>
        </authorList>
    </citation>
    <scope>NUCLEOTIDE SEQUENCE [LARGE SCALE GENOMIC DNA]</scope>
    <source>
        <strain evidence="4 5">SP158-29</strain>
    </source>
</reference>
<dbReference type="PANTHER" id="PTHR33434:SF2">
    <property type="entry name" value="FATTY ACID-BINDING PROTEIN TM_1468"/>
    <property type="match status" value="1"/>
</dbReference>
<accession>A0A1S1ZSL6</accession>
<dbReference type="NCBIfam" id="TIGR00762">
    <property type="entry name" value="DegV"/>
    <property type="match status" value="1"/>
</dbReference>
<dbReference type="AlphaFoldDB" id="A0A1S1ZSL6"/>
<gene>
    <name evidence="4" type="ORF">A9Y57_00061</name>
    <name evidence="3" type="ORF">P7G31_04250</name>
</gene>
<comment type="caution">
    <text evidence="4">The sequence shown here is derived from an EMBL/GenBank/DDBJ whole genome shotgun (WGS) entry which is preliminary data.</text>
</comment>
<dbReference type="Proteomes" id="UP000217465">
    <property type="component" value="Unassembled WGS sequence"/>
</dbReference>
<comment type="function">
    <text evidence="1">May bind long-chain fatty acids, such as palmitate, and may play a role in lipid transport or fatty acid metabolism.</text>
</comment>
<proteinExistence type="predicted"/>
<reference evidence="3" key="2">
    <citation type="submission" date="2023-03" db="EMBL/GenBank/DDBJ databases">
        <authorList>
            <person name="Shen W."/>
            <person name="Cai J."/>
        </authorList>
    </citation>
    <scope>NUCLEOTIDE SEQUENCE</scope>
    <source>
        <strain evidence="3">P82-2</strain>
    </source>
</reference>
<evidence type="ECO:0000313" key="5">
    <source>
        <dbReference type="Proteomes" id="UP000217465"/>
    </source>
</evidence>
<dbReference type="Gene3D" id="3.30.1180.10">
    <property type="match status" value="1"/>
</dbReference>
<dbReference type="SUPFAM" id="SSF82549">
    <property type="entry name" value="DAK1/DegV-like"/>
    <property type="match status" value="1"/>
</dbReference>
<dbReference type="Proteomes" id="UP001180515">
    <property type="component" value="Unassembled WGS sequence"/>
</dbReference>
<dbReference type="Gene3D" id="3.40.50.10440">
    <property type="entry name" value="Dihydroxyacetone kinase, domain 1"/>
    <property type="match status" value="1"/>
</dbReference>
<keyword evidence="2" id="KW-0446">Lipid-binding</keyword>
<dbReference type="InterPro" id="IPR050270">
    <property type="entry name" value="DegV_domain_contain"/>
</dbReference>
<evidence type="ECO:0000313" key="3">
    <source>
        <dbReference type="EMBL" id="MDT2731465.1"/>
    </source>
</evidence>
<dbReference type="GO" id="GO:0008289">
    <property type="term" value="F:lipid binding"/>
    <property type="evidence" value="ECO:0007669"/>
    <property type="project" value="UniProtKB-KW"/>
</dbReference>
<dbReference type="RefSeq" id="WP_071519218.1">
    <property type="nucleotide sequence ID" value="NZ_JARQAG010000004.1"/>
</dbReference>
<name>A0A1S1ZSL6_9STRE</name>
<dbReference type="OrthoDB" id="2138472at2"/>
<dbReference type="EMBL" id="NSGR01000001">
    <property type="protein sequence ID" value="PCH14477.1"/>
    <property type="molecule type" value="Genomic_DNA"/>
</dbReference>
<evidence type="ECO:0000256" key="1">
    <source>
        <dbReference type="ARBA" id="ARBA00003238"/>
    </source>
</evidence>
<protein>
    <submittedName>
        <fullName evidence="4">DegV domain-containing protein</fullName>
    </submittedName>
    <submittedName>
        <fullName evidence="3">DegV family protein</fullName>
    </submittedName>
</protein>
<dbReference type="Gene3D" id="2.20.28.50">
    <property type="entry name" value="degv family protein"/>
    <property type="match status" value="1"/>
</dbReference>
<organism evidence="4 5">
    <name type="scientific">Streptococcus parauberis</name>
    <dbReference type="NCBI Taxonomy" id="1348"/>
    <lineage>
        <taxon>Bacteria</taxon>
        <taxon>Bacillati</taxon>
        <taxon>Bacillota</taxon>
        <taxon>Bacilli</taxon>
        <taxon>Lactobacillales</taxon>
        <taxon>Streptococcaceae</taxon>
        <taxon>Streptococcus</taxon>
    </lineage>
</organism>
<dbReference type="Pfam" id="PF02645">
    <property type="entry name" value="DegV"/>
    <property type="match status" value="1"/>
</dbReference>